<feature type="transmembrane region" description="Helical" evidence="1">
    <location>
        <begin position="12"/>
        <end position="30"/>
    </location>
</feature>
<reference evidence="2 3" key="1">
    <citation type="submission" date="2018-09" db="EMBL/GenBank/DDBJ databases">
        <title>Characterization of the phylogenetic diversity of five novel species belonging to the genus Bifidobacterium.</title>
        <authorList>
            <person name="Lugli G.A."/>
            <person name="Duranti S."/>
            <person name="Milani C."/>
        </authorList>
    </citation>
    <scope>NUCLEOTIDE SEQUENCE [LARGE SCALE GENOMIC DNA]</scope>
    <source>
        <strain evidence="2 3">2036B</strain>
    </source>
</reference>
<evidence type="ECO:0000313" key="3">
    <source>
        <dbReference type="Proteomes" id="UP000287609"/>
    </source>
</evidence>
<keyword evidence="3" id="KW-1185">Reference proteome</keyword>
<name>A0A430FKS2_9BIFI</name>
<comment type="caution">
    <text evidence="2">The sequence shown here is derived from an EMBL/GenBank/DDBJ whole genome shotgun (WGS) entry which is preliminary data.</text>
</comment>
<keyword evidence="1" id="KW-0472">Membrane</keyword>
<dbReference type="Proteomes" id="UP000287609">
    <property type="component" value="Unassembled WGS sequence"/>
</dbReference>
<gene>
    <name evidence="2" type="ORF">D2E26_1422</name>
</gene>
<evidence type="ECO:0000256" key="1">
    <source>
        <dbReference type="SAM" id="Phobius"/>
    </source>
</evidence>
<keyword evidence="1" id="KW-0812">Transmembrane</keyword>
<organism evidence="2 3">
    <name type="scientific">Bifidobacterium dolichotidis</name>
    <dbReference type="NCBI Taxonomy" id="2306976"/>
    <lineage>
        <taxon>Bacteria</taxon>
        <taxon>Bacillati</taxon>
        <taxon>Actinomycetota</taxon>
        <taxon>Actinomycetes</taxon>
        <taxon>Bifidobacteriales</taxon>
        <taxon>Bifidobacteriaceae</taxon>
        <taxon>Bifidobacterium</taxon>
    </lineage>
</organism>
<dbReference type="AlphaFoldDB" id="A0A430FKS2"/>
<sequence>MIIACIESLVRIVMPIAFATIAIIGTAITSRKYSVLLAESSKNTMDLHDYEWQYYSMEN</sequence>
<protein>
    <submittedName>
        <fullName evidence="2">Uncharacterized protein</fullName>
    </submittedName>
</protein>
<keyword evidence="1" id="KW-1133">Transmembrane helix</keyword>
<accession>A0A430FKS2</accession>
<dbReference type="RefSeq" id="WP_125964131.1">
    <property type="nucleotide sequence ID" value="NZ_QXGM01000004.1"/>
</dbReference>
<proteinExistence type="predicted"/>
<dbReference type="EMBL" id="QXGM01000004">
    <property type="protein sequence ID" value="RSX53380.1"/>
    <property type="molecule type" value="Genomic_DNA"/>
</dbReference>
<evidence type="ECO:0000313" key="2">
    <source>
        <dbReference type="EMBL" id="RSX53380.1"/>
    </source>
</evidence>